<gene>
    <name evidence="2" type="ORF">PUN28_018832</name>
</gene>
<dbReference type="AlphaFoldDB" id="A0AAW2EG70"/>
<evidence type="ECO:0000313" key="2">
    <source>
        <dbReference type="EMBL" id="KAL0101294.1"/>
    </source>
</evidence>
<reference evidence="2 3" key="1">
    <citation type="submission" date="2023-03" db="EMBL/GenBank/DDBJ databases">
        <title>High recombination rates correlate with genetic variation in Cardiocondyla obscurior ants.</title>
        <authorList>
            <person name="Errbii M."/>
        </authorList>
    </citation>
    <scope>NUCLEOTIDE SEQUENCE [LARGE SCALE GENOMIC DNA]</scope>
    <source>
        <strain evidence="2">Alpha-2009</strain>
        <tissue evidence="2">Whole body</tissue>
    </source>
</reference>
<dbReference type="Proteomes" id="UP001430953">
    <property type="component" value="Unassembled WGS sequence"/>
</dbReference>
<evidence type="ECO:0000313" key="3">
    <source>
        <dbReference type="Proteomes" id="UP001430953"/>
    </source>
</evidence>
<keyword evidence="3" id="KW-1185">Reference proteome</keyword>
<comment type="caution">
    <text evidence="2">The sequence shown here is derived from an EMBL/GenBank/DDBJ whole genome shotgun (WGS) entry which is preliminary data.</text>
</comment>
<organism evidence="2 3">
    <name type="scientific">Cardiocondyla obscurior</name>
    <dbReference type="NCBI Taxonomy" id="286306"/>
    <lineage>
        <taxon>Eukaryota</taxon>
        <taxon>Metazoa</taxon>
        <taxon>Ecdysozoa</taxon>
        <taxon>Arthropoda</taxon>
        <taxon>Hexapoda</taxon>
        <taxon>Insecta</taxon>
        <taxon>Pterygota</taxon>
        <taxon>Neoptera</taxon>
        <taxon>Endopterygota</taxon>
        <taxon>Hymenoptera</taxon>
        <taxon>Apocrita</taxon>
        <taxon>Aculeata</taxon>
        <taxon>Formicoidea</taxon>
        <taxon>Formicidae</taxon>
        <taxon>Myrmicinae</taxon>
        <taxon>Cardiocondyla</taxon>
    </lineage>
</organism>
<name>A0AAW2EG70_9HYME</name>
<dbReference type="EMBL" id="JADYXP020000024">
    <property type="protein sequence ID" value="KAL0101294.1"/>
    <property type="molecule type" value="Genomic_DNA"/>
</dbReference>
<evidence type="ECO:0000256" key="1">
    <source>
        <dbReference type="SAM" id="MobiDB-lite"/>
    </source>
</evidence>
<sequence>MTKSNRETDNLSDRHNDRRNIARNVFNSPGPRRVLFAGGKSSPLTEYEFPIFISRISRRDRETESRFSGSRFSRMISRAMKRFLFDGNKTGASAWEMKLVIVRFR</sequence>
<protein>
    <submittedName>
        <fullName evidence="2">Uncharacterized protein</fullName>
    </submittedName>
</protein>
<feature type="compositionally biased region" description="Basic and acidic residues" evidence="1">
    <location>
        <begin position="1"/>
        <end position="20"/>
    </location>
</feature>
<accession>A0AAW2EG70</accession>
<proteinExistence type="predicted"/>
<feature type="region of interest" description="Disordered" evidence="1">
    <location>
        <begin position="1"/>
        <end position="26"/>
    </location>
</feature>